<dbReference type="Proteomes" id="UP000759537">
    <property type="component" value="Unassembled WGS sequence"/>
</dbReference>
<organism evidence="1 2">
    <name type="scientific">Russula ochroleuca</name>
    <dbReference type="NCBI Taxonomy" id="152965"/>
    <lineage>
        <taxon>Eukaryota</taxon>
        <taxon>Fungi</taxon>
        <taxon>Dikarya</taxon>
        <taxon>Basidiomycota</taxon>
        <taxon>Agaricomycotina</taxon>
        <taxon>Agaricomycetes</taxon>
        <taxon>Russulales</taxon>
        <taxon>Russulaceae</taxon>
        <taxon>Russula</taxon>
    </lineage>
</organism>
<evidence type="ECO:0000313" key="1">
    <source>
        <dbReference type="EMBL" id="KAF8483952.1"/>
    </source>
</evidence>
<evidence type="ECO:0000313" key="2">
    <source>
        <dbReference type="Proteomes" id="UP000759537"/>
    </source>
</evidence>
<dbReference type="AlphaFoldDB" id="A0A9P5TC97"/>
<name>A0A9P5TC97_9AGAM</name>
<protein>
    <submittedName>
        <fullName evidence="1">Uncharacterized protein</fullName>
    </submittedName>
</protein>
<proteinExistence type="predicted"/>
<reference evidence="1" key="2">
    <citation type="journal article" date="2020" name="Nat. Commun.">
        <title>Large-scale genome sequencing of mycorrhizal fungi provides insights into the early evolution of symbiotic traits.</title>
        <authorList>
            <person name="Miyauchi S."/>
            <person name="Kiss E."/>
            <person name="Kuo A."/>
            <person name="Drula E."/>
            <person name="Kohler A."/>
            <person name="Sanchez-Garcia M."/>
            <person name="Morin E."/>
            <person name="Andreopoulos B."/>
            <person name="Barry K.W."/>
            <person name="Bonito G."/>
            <person name="Buee M."/>
            <person name="Carver A."/>
            <person name="Chen C."/>
            <person name="Cichocki N."/>
            <person name="Clum A."/>
            <person name="Culley D."/>
            <person name="Crous P.W."/>
            <person name="Fauchery L."/>
            <person name="Girlanda M."/>
            <person name="Hayes R.D."/>
            <person name="Keri Z."/>
            <person name="LaButti K."/>
            <person name="Lipzen A."/>
            <person name="Lombard V."/>
            <person name="Magnuson J."/>
            <person name="Maillard F."/>
            <person name="Murat C."/>
            <person name="Nolan M."/>
            <person name="Ohm R.A."/>
            <person name="Pangilinan J."/>
            <person name="Pereira M.F."/>
            <person name="Perotto S."/>
            <person name="Peter M."/>
            <person name="Pfister S."/>
            <person name="Riley R."/>
            <person name="Sitrit Y."/>
            <person name="Stielow J.B."/>
            <person name="Szollosi G."/>
            <person name="Zifcakova L."/>
            <person name="Stursova M."/>
            <person name="Spatafora J.W."/>
            <person name="Tedersoo L."/>
            <person name="Vaario L.M."/>
            <person name="Yamada A."/>
            <person name="Yan M."/>
            <person name="Wang P."/>
            <person name="Xu J."/>
            <person name="Bruns T."/>
            <person name="Baldrian P."/>
            <person name="Vilgalys R."/>
            <person name="Dunand C."/>
            <person name="Henrissat B."/>
            <person name="Grigoriev I.V."/>
            <person name="Hibbett D."/>
            <person name="Nagy L.G."/>
            <person name="Martin F.M."/>
        </authorList>
    </citation>
    <scope>NUCLEOTIDE SEQUENCE</scope>
    <source>
        <strain evidence="1">Prilba</strain>
    </source>
</reference>
<keyword evidence="2" id="KW-1185">Reference proteome</keyword>
<sequence>MARIDASQLANVDIIFNQIPFGTPQFAQFISRPKLKTLEKDLFAGFLFSSQTFGYGRLKVTIPCEALGRYVSFLEQLCTRRLPPLSVLEHFFINEYPGYPQNWQDNTGDMLWPALLLRPFPAVTNLYLCEEFVGRACPARAHWEQNDRNIAHPAEHFSGGARAIRTCPGRHSAVCFQAAGRRSNHNGLSLGPRSERNMDLGVND</sequence>
<gene>
    <name evidence="1" type="ORF">DFH94DRAFT_332725</name>
</gene>
<dbReference type="EMBL" id="WHVB01000004">
    <property type="protein sequence ID" value="KAF8483952.1"/>
    <property type="molecule type" value="Genomic_DNA"/>
</dbReference>
<accession>A0A9P5TC97</accession>
<reference evidence="1" key="1">
    <citation type="submission" date="2019-10" db="EMBL/GenBank/DDBJ databases">
        <authorList>
            <consortium name="DOE Joint Genome Institute"/>
            <person name="Kuo A."/>
            <person name="Miyauchi S."/>
            <person name="Kiss E."/>
            <person name="Drula E."/>
            <person name="Kohler A."/>
            <person name="Sanchez-Garcia M."/>
            <person name="Andreopoulos B."/>
            <person name="Barry K.W."/>
            <person name="Bonito G."/>
            <person name="Buee M."/>
            <person name="Carver A."/>
            <person name="Chen C."/>
            <person name="Cichocki N."/>
            <person name="Clum A."/>
            <person name="Culley D."/>
            <person name="Crous P.W."/>
            <person name="Fauchery L."/>
            <person name="Girlanda M."/>
            <person name="Hayes R."/>
            <person name="Keri Z."/>
            <person name="LaButti K."/>
            <person name="Lipzen A."/>
            <person name="Lombard V."/>
            <person name="Magnuson J."/>
            <person name="Maillard F."/>
            <person name="Morin E."/>
            <person name="Murat C."/>
            <person name="Nolan M."/>
            <person name="Ohm R."/>
            <person name="Pangilinan J."/>
            <person name="Pereira M."/>
            <person name="Perotto S."/>
            <person name="Peter M."/>
            <person name="Riley R."/>
            <person name="Sitrit Y."/>
            <person name="Stielow B."/>
            <person name="Szollosi G."/>
            <person name="Zifcakova L."/>
            <person name="Stursova M."/>
            <person name="Spatafora J.W."/>
            <person name="Tedersoo L."/>
            <person name="Vaario L.-M."/>
            <person name="Yamada A."/>
            <person name="Yan M."/>
            <person name="Wang P."/>
            <person name="Xu J."/>
            <person name="Bruns T."/>
            <person name="Baldrian P."/>
            <person name="Vilgalys R."/>
            <person name="Henrissat B."/>
            <person name="Grigoriev I.V."/>
            <person name="Hibbett D."/>
            <person name="Nagy L.G."/>
            <person name="Martin F.M."/>
        </authorList>
    </citation>
    <scope>NUCLEOTIDE SEQUENCE</scope>
    <source>
        <strain evidence="1">Prilba</strain>
    </source>
</reference>
<comment type="caution">
    <text evidence="1">The sequence shown here is derived from an EMBL/GenBank/DDBJ whole genome shotgun (WGS) entry which is preliminary data.</text>
</comment>